<dbReference type="AlphaFoldDB" id="A0A074N3D5"/>
<reference evidence="7 8" key="1">
    <citation type="submission" date="2014-04" db="EMBL/GenBank/DDBJ databases">
        <title>A comprehensive comparison of genomes of Erythrobacter spp. Strains.</title>
        <authorList>
            <person name="Zheng Q."/>
        </authorList>
    </citation>
    <scope>NUCLEOTIDE SEQUENCE [LARGE SCALE GENOMIC DNA]</scope>
    <source>
        <strain evidence="7 8">DSM 8509</strain>
    </source>
</reference>
<dbReference type="InterPro" id="IPR044880">
    <property type="entry name" value="NCX_ion-bd_dom_sf"/>
</dbReference>
<feature type="transmembrane region" description="Helical" evidence="5">
    <location>
        <begin position="226"/>
        <end position="249"/>
    </location>
</feature>
<dbReference type="OrthoDB" id="153124at2"/>
<evidence type="ECO:0000313" key="7">
    <source>
        <dbReference type="EMBL" id="KEO98658.1"/>
    </source>
</evidence>
<dbReference type="KEGG" id="elq:Ga0102493_112854"/>
<dbReference type="RefSeq" id="WP_034900925.1">
    <property type="nucleotide sequence ID" value="NZ_CP017057.1"/>
</dbReference>
<comment type="caution">
    <text evidence="7">The sequence shown here is derived from an EMBL/GenBank/DDBJ whole genome shotgun (WGS) entry which is preliminary data.</text>
</comment>
<dbReference type="GO" id="GO:0006874">
    <property type="term" value="P:intracellular calcium ion homeostasis"/>
    <property type="evidence" value="ECO:0007669"/>
    <property type="project" value="TreeGrafter"/>
</dbReference>
<feature type="transmembrane region" description="Helical" evidence="5">
    <location>
        <begin position="323"/>
        <end position="343"/>
    </location>
</feature>
<proteinExistence type="predicted"/>
<keyword evidence="8" id="KW-1185">Reference proteome</keyword>
<keyword evidence="4 5" id="KW-0472">Membrane</keyword>
<evidence type="ECO:0000256" key="2">
    <source>
        <dbReference type="ARBA" id="ARBA00022692"/>
    </source>
</evidence>
<dbReference type="PANTHER" id="PTHR10846">
    <property type="entry name" value="SODIUM/POTASSIUM/CALCIUM EXCHANGER"/>
    <property type="match status" value="1"/>
</dbReference>
<evidence type="ECO:0000256" key="3">
    <source>
        <dbReference type="ARBA" id="ARBA00022989"/>
    </source>
</evidence>
<gene>
    <name evidence="7" type="ORF">EH32_06020</name>
</gene>
<dbReference type="InterPro" id="IPR004837">
    <property type="entry name" value="NaCa_Exmemb"/>
</dbReference>
<comment type="subcellular location">
    <subcellularLocation>
        <location evidence="1">Membrane</location>
        <topology evidence="1">Multi-pass membrane protein</topology>
    </subcellularLocation>
</comment>
<dbReference type="GO" id="GO:0005262">
    <property type="term" value="F:calcium channel activity"/>
    <property type="evidence" value="ECO:0007669"/>
    <property type="project" value="TreeGrafter"/>
</dbReference>
<evidence type="ECO:0000256" key="1">
    <source>
        <dbReference type="ARBA" id="ARBA00004141"/>
    </source>
</evidence>
<accession>A0A074N3D5</accession>
<keyword evidence="2 5" id="KW-0812">Transmembrane</keyword>
<feature type="transmembrane region" description="Helical" evidence="5">
    <location>
        <begin position="293"/>
        <end position="311"/>
    </location>
</feature>
<evidence type="ECO:0000256" key="4">
    <source>
        <dbReference type="ARBA" id="ARBA00023136"/>
    </source>
</evidence>
<feature type="transmembrane region" description="Helical" evidence="5">
    <location>
        <begin position="193"/>
        <end position="214"/>
    </location>
</feature>
<keyword evidence="3 5" id="KW-1133">Transmembrane helix</keyword>
<feature type="transmembrane region" description="Helical" evidence="5">
    <location>
        <begin position="107"/>
        <end position="127"/>
    </location>
</feature>
<name>A0A074N3D5_9SPHN</name>
<dbReference type="InterPro" id="IPR004481">
    <property type="entry name" value="K/Na/Ca-exchanger"/>
</dbReference>
<feature type="domain" description="Sodium/calcium exchanger membrane region" evidence="6">
    <location>
        <begin position="7"/>
        <end position="154"/>
    </location>
</feature>
<feature type="transmembrane region" description="Helical" evidence="5">
    <location>
        <begin position="36"/>
        <end position="53"/>
    </location>
</feature>
<feature type="transmembrane region" description="Helical" evidence="5">
    <location>
        <begin position="65"/>
        <end position="86"/>
    </location>
</feature>
<dbReference type="Gene3D" id="1.20.1420.30">
    <property type="entry name" value="NCX, central ion-binding region"/>
    <property type="match status" value="1"/>
</dbReference>
<evidence type="ECO:0000313" key="8">
    <source>
        <dbReference type="Proteomes" id="UP000027866"/>
    </source>
</evidence>
<dbReference type="GO" id="GO:0008273">
    <property type="term" value="F:calcium, potassium:sodium antiporter activity"/>
    <property type="evidence" value="ECO:0007669"/>
    <property type="project" value="TreeGrafter"/>
</dbReference>
<dbReference type="PATRIC" id="fig|39960.10.peg.1951"/>
<feature type="domain" description="Sodium/calcium exchanger membrane region" evidence="6">
    <location>
        <begin position="193"/>
        <end position="336"/>
    </location>
</feature>
<dbReference type="GO" id="GO:0005886">
    <property type="term" value="C:plasma membrane"/>
    <property type="evidence" value="ECO:0007669"/>
    <property type="project" value="TreeGrafter"/>
</dbReference>
<organism evidence="7 8">
    <name type="scientific">Erythrobacter litoralis</name>
    <dbReference type="NCBI Taxonomy" id="39960"/>
    <lineage>
        <taxon>Bacteria</taxon>
        <taxon>Pseudomonadati</taxon>
        <taxon>Pseudomonadota</taxon>
        <taxon>Alphaproteobacteria</taxon>
        <taxon>Sphingomonadales</taxon>
        <taxon>Erythrobacteraceae</taxon>
        <taxon>Erythrobacter/Porphyrobacter group</taxon>
        <taxon>Erythrobacter</taxon>
    </lineage>
</organism>
<dbReference type="Pfam" id="PF01699">
    <property type="entry name" value="Na_Ca_ex"/>
    <property type="match status" value="2"/>
</dbReference>
<dbReference type="EMBL" id="JMIX01000003">
    <property type="protein sequence ID" value="KEO98658.1"/>
    <property type="molecule type" value="Genomic_DNA"/>
</dbReference>
<dbReference type="PANTHER" id="PTHR10846:SF8">
    <property type="entry name" value="INNER MEMBRANE PROTEIN YRBG"/>
    <property type="match status" value="1"/>
</dbReference>
<protein>
    <recommendedName>
        <fullName evidence="6">Sodium/calcium exchanger membrane region domain-containing protein</fullName>
    </recommendedName>
</protein>
<dbReference type="Proteomes" id="UP000027866">
    <property type="component" value="Unassembled WGS sequence"/>
</dbReference>
<evidence type="ECO:0000256" key="5">
    <source>
        <dbReference type="SAM" id="Phobius"/>
    </source>
</evidence>
<evidence type="ECO:0000259" key="6">
    <source>
        <dbReference type="Pfam" id="PF01699"/>
    </source>
</evidence>
<feature type="transmembrane region" description="Helical" evidence="5">
    <location>
        <begin position="6"/>
        <end position="24"/>
    </location>
</feature>
<feature type="transmembrane region" description="Helical" evidence="5">
    <location>
        <begin position="139"/>
        <end position="160"/>
    </location>
</feature>
<feature type="transmembrane region" description="Helical" evidence="5">
    <location>
        <begin position="261"/>
        <end position="281"/>
    </location>
</feature>
<sequence length="344" mass="35177">MAEWAIPVLFVLAGAAVWWAGSRLPHHVAALAERLGLAPGFAGMLVLGGITSLPELATGISASAIGAPLLAFNNILGSASFNLLLLALSDMVLGARPLTSLVARPGVVIQGVLGMILFALVGAAIGIGDGGWGDDGWGGPVGAWSAAIFIAVIAALLVSLRAERRPMWLALDLPGAKHAEAKEPDVKPPRAPLAMLVMLSAIVVFAGGVLAWSGEAIARETGLTTGIVGFLLVAIATSLPEASAVTGAMRRGHGELAIGEIFGSNIFNLAIIIVIDLVARGDPVIERAGEAEIAAAMLPLMLTGIFVIGLVERRDRTVLRMGPDSIAVILAYGGGLALLLSLAR</sequence>